<dbReference type="Pfam" id="PF14905">
    <property type="entry name" value="OMP_b-brl_3"/>
    <property type="match status" value="1"/>
</dbReference>
<gene>
    <name evidence="5" type="primary">btuB_9</name>
    <name evidence="5" type="ORF">CRYO30217_01777</name>
</gene>
<dbReference type="InterPro" id="IPR041700">
    <property type="entry name" value="OMP_b-brl_3"/>
</dbReference>
<feature type="domain" description="Outer membrane protein beta-barrel" evidence="4">
    <location>
        <begin position="375"/>
        <end position="779"/>
    </location>
</feature>
<dbReference type="GO" id="GO:0009279">
    <property type="term" value="C:cell outer membrane"/>
    <property type="evidence" value="ECO:0007669"/>
    <property type="project" value="UniProtKB-SubCell"/>
</dbReference>
<dbReference type="Pfam" id="PF13620">
    <property type="entry name" value="CarboxypepD_reg"/>
    <property type="match status" value="1"/>
</dbReference>
<accession>A0A916NHP0</accession>
<keyword evidence="6" id="KW-1185">Reference proteome</keyword>
<dbReference type="SUPFAM" id="SSF56935">
    <property type="entry name" value="Porins"/>
    <property type="match status" value="1"/>
</dbReference>
<evidence type="ECO:0000256" key="2">
    <source>
        <dbReference type="ARBA" id="ARBA00023136"/>
    </source>
</evidence>
<keyword evidence="2" id="KW-0472">Membrane</keyword>
<dbReference type="SUPFAM" id="SSF49464">
    <property type="entry name" value="Carboxypeptidase regulatory domain-like"/>
    <property type="match status" value="1"/>
</dbReference>
<evidence type="ECO:0000256" key="3">
    <source>
        <dbReference type="ARBA" id="ARBA00023237"/>
    </source>
</evidence>
<name>A0A916NHP0_9FLAO</name>
<dbReference type="InterPro" id="IPR037066">
    <property type="entry name" value="Plug_dom_sf"/>
</dbReference>
<dbReference type="RefSeq" id="WP_258541964.1">
    <property type="nucleotide sequence ID" value="NZ_OU015584.1"/>
</dbReference>
<dbReference type="InterPro" id="IPR036942">
    <property type="entry name" value="Beta-barrel_TonB_sf"/>
</dbReference>
<dbReference type="AlphaFoldDB" id="A0A916NHP0"/>
<dbReference type="Gene3D" id="2.170.130.10">
    <property type="entry name" value="TonB-dependent receptor, plug domain"/>
    <property type="match status" value="1"/>
</dbReference>
<dbReference type="Gene3D" id="2.40.170.20">
    <property type="entry name" value="TonB-dependent receptor, beta-barrel domain"/>
    <property type="match status" value="1"/>
</dbReference>
<keyword evidence="3" id="KW-0998">Cell outer membrane</keyword>
<dbReference type="Gene3D" id="2.60.40.1120">
    <property type="entry name" value="Carboxypeptidase-like, regulatory domain"/>
    <property type="match status" value="1"/>
</dbReference>
<dbReference type="InterPro" id="IPR008969">
    <property type="entry name" value="CarboxyPept-like_regulatory"/>
</dbReference>
<comment type="subcellular location">
    <subcellularLocation>
        <location evidence="1">Cell outer membrane</location>
    </subcellularLocation>
</comment>
<protein>
    <submittedName>
        <fullName evidence="5">Vitamin B12 transporter BtuB</fullName>
    </submittedName>
</protein>
<dbReference type="Proteomes" id="UP000683507">
    <property type="component" value="Chromosome"/>
</dbReference>
<evidence type="ECO:0000313" key="5">
    <source>
        <dbReference type="EMBL" id="CAG5081979.1"/>
    </source>
</evidence>
<evidence type="ECO:0000313" key="6">
    <source>
        <dbReference type="Proteomes" id="UP000683507"/>
    </source>
</evidence>
<dbReference type="KEGG" id="ptan:CRYO30217_01777"/>
<sequence>MRIVFVILLLTLSKLLLAQNGAVIGKVTDDLEKQPLEYATVALRSTADSSLITGTITNTEGEFILEKIPFGSYYLVVDFIGFRSTVINDVNLSADQPSFNASAIELKTGSELTELEVTGEKSLIENHIDKKIFNASQSEVSKGGNGIDLMRTVPLITVDENDNISLRGDANVTIFIDGRPSAIPIADLLKQIPASSIDKVELITNPSAKYDPEGTSGIINIILKKEKMVGFNGTFSTSFGYSKFHKTNNSLALNYRNKKWNVSSTMGLSNRKIWFGGDLDRDVLLGDTLWDRLRQTDYGERSNTGLSGSLGIDYFLNDKNTLYASYSINHGQNDGERLVNYTNIDENGATLSYSERLGIIDVPSNNQTLNFGWQKTFKNPGHTLDLDVNLSSYGSLADERLTQDYFINDDVVATTYQNTLSDNRFDTYLAKLDYVYPINDSTKLEAGFHFTHRKGQIDFYSESGIAEDSISPDTALINDFSYTQDVYAPYITLSKQFGKFSAKAGIRAEQTNTLSHLITTDDKFTNDYFMLFPSVYLSYKFNETTEMQLSYGKRINRPEQQQLNPFTNYSDPLVLQTGNPFLQPEVIHVNELNFTKYWKKFNINASGYYRLINNLIRRNLSYSGVQSTVSYTNLGKSSLYGGDLILTVTPVKGVRIMSTTNVWNTATNDPEFSNGETINLMGLTSSLTVSGRFGKGWSAQLWSSITPKQTVLQGSIIPNYGAGFAVGKSILNNKGRLTLSFIDVFKTRRFGFEATPLPHYTFTSNRRWESRSAYVSFSYSFGKVVQGKKKRATKDNDSSDDISIPDMQ</sequence>
<dbReference type="EMBL" id="OU015584">
    <property type="protein sequence ID" value="CAG5081979.1"/>
    <property type="molecule type" value="Genomic_DNA"/>
</dbReference>
<proteinExistence type="predicted"/>
<organism evidence="5 6">
    <name type="scientific">Parvicella tangerina</name>
    <dbReference type="NCBI Taxonomy" id="2829795"/>
    <lineage>
        <taxon>Bacteria</taxon>
        <taxon>Pseudomonadati</taxon>
        <taxon>Bacteroidota</taxon>
        <taxon>Flavobacteriia</taxon>
        <taxon>Flavobacteriales</taxon>
        <taxon>Parvicellaceae</taxon>
        <taxon>Parvicella</taxon>
    </lineage>
</organism>
<evidence type="ECO:0000259" key="4">
    <source>
        <dbReference type="Pfam" id="PF14905"/>
    </source>
</evidence>
<dbReference type="PANTHER" id="PTHR40980:SF4">
    <property type="entry name" value="TONB-DEPENDENT RECEPTOR-LIKE BETA-BARREL DOMAIN-CONTAINING PROTEIN"/>
    <property type="match status" value="1"/>
</dbReference>
<evidence type="ECO:0000256" key="1">
    <source>
        <dbReference type="ARBA" id="ARBA00004442"/>
    </source>
</evidence>
<dbReference type="PANTHER" id="PTHR40980">
    <property type="entry name" value="PLUG DOMAIN-CONTAINING PROTEIN"/>
    <property type="match status" value="1"/>
</dbReference>
<reference evidence="5" key="1">
    <citation type="submission" date="2021-04" db="EMBL/GenBank/DDBJ databases">
        <authorList>
            <person name="Rodrigo-Torres L."/>
            <person name="Arahal R. D."/>
            <person name="Lucena T."/>
        </authorList>
    </citation>
    <scope>NUCLEOTIDE SEQUENCE</scope>
    <source>
        <strain evidence="5">AS29M-1</strain>
    </source>
</reference>